<comment type="caution">
    <text evidence="1">The sequence shown here is derived from an EMBL/GenBank/DDBJ whole genome shotgun (WGS) entry which is preliminary data.</text>
</comment>
<dbReference type="Proteomes" id="UP001549047">
    <property type="component" value="Unassembled WGS sequence"/>
</dbReference>
<dbReference type="RefSeq" id="WP_354554027.1">
    <property type="nucleotide sequence ID" value="NZ_JBEPMB010000001.1"/>
</dbReference>
<organism evidence="1 2">
    <name type="scientific">Rhizobium aquaticum</name>
    <dbReference type="NCBI Taxonomy" id="1549636"/>
    <lineage>
        <taxon>Bacteria</taxon>
        <taxon>Pseudomonadati</taxon>
        <taxon>Pseudomonadota</taxon>
        <taxon>Alphaproteobacteria</taxon>
        <taxon>Hyphomicrobiales</taxon>
        <taxon>Rhizobiaceae</taxon>
        <taxon>Rhizobium/Agrobacterium group</taxon>
        <taxon>Rhizobium</taxon>
    </lineage>
</organism>
<evidence type="ECO:0000313" key="2">
    <source>
        <dbReference type="Proteomes" id="UP001549047"/>
    </source>
</evidence>
<evidence type="ECO:0000313" key="1">
    <source>
        <dbReference type="EMBL" id="MET3611771.1"/>
    </source>
</evidence>
<proteinExistence type="predicted"/>
<sequence>MGEAVQQGYLPTTIMTSLKDGACQTIDELVVGLELTRRQVSDGAAKLIFRGLLERVETGCYQLTAAGLDAARAGEVIKPGPWRPDTVTIRKPLPDTFRQRLWTAMRMSNTFTIGEVAMIAAREGDQNPENNAAWYLRHLRSAGYVAELPVRQQGTRLTSNGFKRYRLLMDTGSNAPVYRPKNRTLFDFNTGEAVPCVKPT</sequence>
<reference evidence="1 2" key="1">
    <citation type="submission" date="2024-06" db="EMBL/GenBank/DDBJ databases">
        <title>Genomic Encyclopedia of Type Strains, Phase IV (KMG-IV): sequencing the most valuable type-strain genomes for metagenomic binning, comparative biology and taxonomic classification.</title>
        <authorList>
            <person name="Goeker M."/>
        </authorList>
    </citation>
    <scope>NUCLEOTIDE SEQUENCE [LARGE SCALE GENOMIC DNA]</scope>
    <source>
        <strain evidence="1 2">DSM 29780</strain>
    </source>
</reference>
<gene>
    <name evidence="1" type="ORF">ABID16_000076</name>
</gene>
<name>A0ABV2IUH6_9HYPH</name>
<accession>A0ABV2IUH6</accession>
<protein>
    <submittedName>
        <fullName evidence="1">Uncharacterized protein</fullName>
    </submittedName>
</protein>
<keyword evidence="2" id="KW-1185">Reference proteome</keyword>
<dbReference type="EMBL" id="JBEPMB010000001">
    <property type="protein sequence ID" value="MET3611771.1"/>
    <property type="molecule type" value="Genomic_DNA"/>
</dbReference>